<keyword evidence="1" id="KW-0233">DNA recombination</keyword>
<dbReference type="AlphaFoldDB" id="A0A3D8J9X3"/>
<dbReference type="InterPro" id="IPR050090">
    <property type="entry name" value="Tyrosine_recombinase_XerCD"/>
</dbReference>
<proteinExistence type="predicted"/>
<dbReference type="GO" id="GO:0003677">
    <property type="term" value="F:DNA binding"/>
    <property type="evidence" value="ECO:0007669"/>
    <property type="project" value="InterPro"/>
</dbReference>
<dbReference type="Gene3D" id="1.10.443.10">
    <property type="entry name" value="Intergrase catalytic core"/>
    <property type="match status" value="1"/>
</dbReference>
<dbReference type="PANTHER" id="PTHR30349">
    <property type="entry name" value="PHAGE INTEGRASE-RELATED"/>
    <property type="match status" value="1"/>
</dbReference>
<dbReference type="OrthoDB" id="9801717at2"/>
<comment type="caution">
    <text evidence="3">The sequence shown here is derived from an EMBL/GenBank/DDBJ whole genome shotgun (WGS) entry which is preliminary data.</text>
</comment>
<keyword evidence="4" id="KW-1185">Reference proteome</keyword>
<dbReference type="InterPro" id="IPR002104">
    <property type="entry name" value="Integrase_catalytic"/>
</dbReference>
<evidence type="ECO:0000313" key="4">
    <source>
        <dbReference type="Proteomes" id="UP000256695"/>
    </source>
</evidence>
<dbReference type="RefSeq" id="WP_115578564.1">
    <property type="nucleotide sequence ID" value="NZ_NXLX01000003.1"/>
</dbReference>
<dbReference type="InterPro" id="IPR013762">
    <property type="entry name" value="Integrase-like_cat_sf"/>
</dbReference>
<protein>
    <submittedName>
        <fullName evidence="3">Integrase</fullName>
    </submittedName>
</protein>
<gene>
    <name evidence="3" type="ORF">CQA57_01970</name>
</gene>
<evidence type="ECO:0000259" key="2">
    <source>
        <dbReference type="PROSITE" id="PS51898"/>
    </source>
</evidence>
<accession>A0A3D8J9X3</accession>
<dbReference type="InterPro" id="IPR011010">
    <property type="entry name" value="DNA_brk_join_enz"/>
</dbReference>
<evidence type="ECO:0000313" key="3">
    <source>
        <dbReference type="EMBL" id="RDU74269.1"/>
    </source>
</evidence>
<dbReference type="Pfam" id="PF00589">
    <property type="entry name" value="Phage_integrase"/>
    <property type="match status" value="1"/>
</dbReference>
<reference evidence="3 4" key="1">
    <citation type="submission" date="2018-04" db="EMBL/GenBank/DDBJ databases">
        <title>Novel Campyloabacter and Helicobacter Species and Strains.</title>
        <authorList>
            <person name="Mannion A.J."/>
            <person name="Shen Z."/>
            <person name="Fox J.G."/>
        </authorList>
    </citation>
    <scope>NUCLEOTIDE SEQUENCE [LARGE SCALE GENOMIC DNA]</scope>
    <source>
        <strain evidence="3 4">MIT 04-9362</strain>
    </source>
</reference>
<feature type="domain" description="Tyr recombinase" evidence="2">
    <location>
        <begin position="157"/>
        <end position="345"/>
    </location>
</feature>
<organism evidence="3 4">
    <name type="scientific">Helicobacter anseris</name>
    <dbReference type="NCBI Taxonomy" id="375926"/>
    <lineage>
        <taxon>Bacteria</taxon>
        <taxon>Pseudomonadati</taxon>
        <taxon>Campylobacterota</taxon>
        <taxon>Epsilonproteobacteria</taxon>
        <taxon>Campylobacterales</taxon>
        <taxon>Helicobacteraceae</taxon>
        <taxon>Helicobacter</taxon>
    </lineage>
</organism>
<dbReference type="EMBL" id="NXLX01000003">
    <property type="protein sequence ID" value="RDU74269.1"/>
    <property type="molecule type" value="Genomic_DNA"/>
</dbReference>
<sequence>MKYILEAQQKVSMDLLIWTQRFLRYKVTTLSNRLVKDKEHLLKNLEILQQDITITTLDKTCKEIRNCGLIGINTYAQPLIKLYYFIEKKDLKSIKEIDEELLSDFLLLETSTLSVQTKKNYRIALLGLFDYISKQNKDTYSFNITLKINAIKNNKSKLPTYLKEDEIKKFLEAIPTFPINKTIEARNKLIITLIIYTGIRVSEATNLSTKDIIKDGKVFLLNIRGKGDKSRVVMIKATHIHNWLEEWLQIRAKITNIENQLLFCNQKGKALSQAYIYKNVENILHYIGIKKEKMGAHMLRHSFATLLYQKHKDLVLVQEALGHADLNTSRIYTHFDKDNLSKAASLMDDL</sequence>
<dbReference type="PROSITE" id="PS51898">
    <property type="entry name" value="TYR_RECOMBINASE"/>
    <property type="match status" value="1"/>
</dbReference>
<name>A0A3D8J9X3_9HELI</name>
<dbReference type="GO" id="GO:0015074">
    <property type="term" value="P:DNA integration"/>
    <property type="evidence" value="ECO:0007669"/>
    <property type="project" value="InterPro"/>
</dbReference>
<dbReference type="InterPro" id="IPR041308">
    <property type="entry name" value="Xer_N"/>
</dbReference>
<dbReference type="SUPFAM" id="SSF56349">
    <property type="entry name" value="DNA breaking-rejoining enzymes"/>
    <property type="match status" value="1"/>
</dbReference>
<dbReference type="PANTHER" id="PTHR30349:SF64">
    <property type="entry name" value="PROPHAGE INTEGRASE INTD-RELATED"/>
    <property type="match status" value="1"/>
</dbReference>
<dbReference type="Proteomes" id="UP000256695">
    <property type="component" value="Unassembled WGS sequence"/>
</dbReference>
<dbReference type="GO" id="GO:0006310">
    <property type="term" value="P:DNA recombination"/>
    <property type="evidence" value="ECO:0007669"/>
    <property type="project" value="UniProtKB-KW"/>
</dbReference>
<evidence type="ECO:0000256" key="1">
    <source>
        <dbReference type="ARBA" id="ARBA00023172"/>
    </source>
</evidence>
<dbReference type="Pfam" id="PF18644">
    <property type="entry name" value="Phage_int_SAM_6"/>
    <property type="match status" value="1"/>
</dbReference>